<evidence type="ECO:0000313" key="1">
    <source>
        <dbReference type="EMBL" id="SMO89292.1"/>
    </source>
</evidence>
<dbReference type="AlphaFoldDB" id="A0A521EZ51"/>
<organism evidence="1 2">
    <name type="scientific">Flavobacterium resistens</name>
    <dbReference type="NCBI Taxonomy" id="443612"/>
    <lineage>
        <taxon>Bacteria</taxon>
        <taxon>Pseudomonadati</taxon>
        <taxon>Bacteroidota</taxon>
        <taxon>Flavobacteriia</taxon>
        <taxon>Flavobacteriales</taxon>
        <taxon>Flavobacteriaceae</taxon>
        <taxon>Flavobacterium</taxon>
    </lineage>
</organism>
<sequence>MKSKQNLINEFSIEELESRLEMKGWLSIEACDDASHCHPVEEQQ</sequence>
<name>A0A521EZ51_9FLAO</name>
<dbReference type="RefSeq" id="WP_262711393.1">
    <property type="nucleotide sequence ID" value="NZ_FXTA01000006.1"/>
</dbReference>
<dbReference type="EMBL" id="FXTA01000006">
    <property type="protein sequence ID" value="SMO89292.1"/>
    <property type="molecule type" value="Genomic_DNA"/>
</dbReference>
<gene>
    <name evidence="1" type="ORF">SAMN06265349_10623</name>
</gene>
<evidence type="ECO:0000313" key="2">
    <source>
        <dbReference type="Proteomes" id="UP000317289"/>
    </source>
</evidence>
<protein>
    <submittedName>
        <fullName evidence="1">Uncharacterized protein</fullName>
    </submittedName>
</protein>
<reference evidence="1 2" key="1">
    <citation type="submission" date="2017-05" db="EMBL/GenBank/DDBJ databases">
        <authorList>
            <person name="Varghese N."/>
            <person name="Submissions S."/>
        </authorList>
    </citation>
    <scope>NUCLEOTIDE SEQUENCE [LARGE SCALE GENOMIC DNA]</scope>
    <source>
        <strain evidence="1 2">DSM 19382</strain>
    </source>
</reference>
<dbReference type="Proteomes" id="UP000317289">
    <property type="component" value="Unassembled WGS sequence"/>
</dbReference>
<proteinExistence type="predicted"/>
<accession>A0A521EZ51</accession>